<reference evidence="2" key="1">
    <citation type="journal article" date="2015" name="Nature">
        <title>Complex archaea that bridge the gap between prokaryotes and eukaryotes.</title>
        <authorList>
            <person name="Spang A."/>
            <person name="Saw J.H."/>
            <person name="Jorgensen S.L."/>
            <person name="Zaremba-Niedzwiedzka K."/>
            <person name="Martijn J."/>
            <person name="Lind A.E."/>
            <person name="van Eijk R."/>
            <person name="Schleper C."/>
            <person name="Guy L."/>
            <person name="Ettema T.J."/>
        </authorList>
    </citation>
    <scope>NUCLEOTIDE SEQUENCE</scope>
</reference>
<evidence type="ECO:0000256" key="1">
    <source>
        <dbReference type="SAM" id="Phobius"/>
    </source>
</evidence>
<keyword evidence="1" id="KW-0812">Transmembrane</keyword>
<organism evidence="2">
    <name type="scientific">marine sediment metagenome</name>
    <dbReference type="NCBI Taxonomy" id="412755"/>
    <lineage>
        <taxon>unclassified sequences</taxon>
        <taxon>metagenomes</taxon>
        <taxon>ecological metagenomes</taxon>
    </lineage>
</organism>
<feature type="transmembrane region" description="Helical" evidence="1">
    <location>
        <begin position="22"/>
        <end position="41"/>
    </location>
</feature>
<keyword evidence="1" id="KW-1133">Transmembrane helix</keyword>
<dbReference type="AlphaFoldDB" id="A0A0F9A2T5"/>
<gene>
    <name evidence="2" type="ORF">LCGC14_2622440</name>
</gene>
<sequence>MITLLFVLLYKLYHKNTGISETIYLAFAFGFVLIVFSSFGIEKLWSKYLKLRILKFFLFPGAVVHELSHALLCLATGTTIKDLNILKLEDGGIKYDKPKVPILFDFFIATAPIFGCAFVLILISIILGNPIRVNESLPYEVTFSIKAIFDYAKNFLDIIWLTINAFWGRGFHTISSIIFVIASIILTVSMAPHRADIKYIVLGFIILGFILYALEWFGISLLGYKWWVVILDNSWRMMSYIISMLLTILFISSIIIGIIKVIKLTLGHKGG</sequence>
<feature type="transmembrane region" description="Helical" evidence="1">
    <location>
        <begin position="199"/>
        <end position="219"/>
    </location>
</feature>
<accession>A0A0F9A2T5</accession>
<evidence type="ECO:0000313" key="2">
    <source>
        <dbReference type="EMBL" id="KKL03805.1"/>
    </source>
</evidence>
<name>A0A0F9A2T5_9ZZZZ</name>
<feature type="transmembrane region" description="Helical" evidence="1">
    <location>
        <begin position="239"/>
        <end position="259"/>
    </location>
</feature>
<keyword evidence="1" id="KW-0472">Membrane</keyword>
<feature type="transmembrane region" description="Helical" evidence="1">
    <location>
        <begin position="100"/>
        <end position="127"/>
    </location>
</feature>
<proteinExistence type="predicted"/>
<protein>
    <submittedName>
        <fullName evidence="2">Uncharacterized protein</fullName>
    </submittedName>
</protein>
<comment type="caution">
    <text evidence="2">The sequence shown here is derived from an EMBL/GenBank/DDBJ whole genome shotgun (WGS) entry which is preliminary data.</text>
</comment>
<feature type="transmembrane region" description="Helical" evidence="1">
    <location>
        <begin position="173"/>
        <end position="192"/>
    </location>
</feature>
<dbReference type="EMBL" id="LAZR01044784">
    <property type="protein sequence ID" value="KKL03805.1"/>
    <property type="molecule type" value="Genomic_DNA"/>
</dbReference>